<feature type="chain" id="PRO_5043124362" evidence="2">
    <location>
        <begin position="16"/>
        <end position="110"/>
    </location>
</feature>
<accession>A0A0N4X6B0</accession>
<protein>
    <submittedName>
        <fullName evidence="5">Secreted protein</fullName>
    </submittedName>
</protein>
<reference evidence="5" key="1">
    <citation type="submission" date="2017-02" db="UniProtKB">
        <authorList>
            <consortium name="WormBaseParasite"/>
        </authorList>
    </citation>
    <scope>IDENTIFICATION</scope>
</reference>
<sequence>MAFLFVLLFAATISGKSLNHPKGNVDLSSDAQKPASRGALLDEAEDDYWAGGTNIFIGEEGEVLRQKAEVLSMNTRSAGLNCCMSLRSTKTKQGSVEKRKVEEKFEKLTP</sequence>
<feature type="region of interest" description="Disordered" evidence="1">
    <location>
        <begin position="91"/>
        <end position="110"/>
    </location>
</feature>
<evidence type="ECO:0000313" key="3">
    <source>
        <dbReference type="EMBL" id="VDO80033.1"/>
    </source>
</evidence>
<dbReference type="Proteomes" id="UP000268014">
    <property type="component" value="Unassembled WGS sequence"/>
</dbReference>
<dbReference type="WBParaSite" id="HPLM_0001990201-mRNA-1">
    <property type="protein sequence ID" value="HPLM_0001990201-mRNA-1"/>
    <property type="gene ID" value="HPLM_0001990201"/>
</dbReference>
<keyword evidence="4" id="KW-1185">Reference proteome</keyword>
<feature type="compositionally biased region" description="Basic and acidic residues" evidence="1">
    <location>
        <begin position="95"/>
        <end position="110"/>
    </location>
</feature>
<evidence type="ECO:0000256" key="1">
    <source>
        <dbReference type="SAM" id="MobiDB-lite"/>
    </source>
</evidence>
<proteinExistence type="predicted"/>
<organism evidence="5">
    <name type="scientific">Haemonchus placei</name>
    <name type="common">Barber's pole worm</name>
    <dbReference type="NCBI Taxonomy" id="6290"/>
    <lineage>
        <taxon>Eukaryota</taxon>
        <taxon>Metazoa</taxon>
        <taxon>Ecdysozoa</taxon>
        <taxon>Nematoda</taxon>
        <taxon>Chromadorea</taxon>
        <taxon>Rhabditida</taxon>
        <taxon>Rhabditina</taxon>
        <taxon>Rhabditomorpha</taxon>
        <taxon>Strongyloidea</taxon>
        <taxon>Trichostrongylidae</taxon>
        <taxon>Haemonchus</taxon>
    </lineage>
</organism>
<evidence type="ECO:0000313" key="5">
    <source>
        <dbReference type="WBParaSite" id="HPLM_0001990201-mRNA-1"/>
    </source>
</evidence>
<evidence type="ECO:0000313" key="4">
    <source>
        <dbReference type="Proteomes" id="UP000268014"/>
    </source>
</evidence>
<dbReference type="AlphaFoldDB" id="A0A0N4X6B0"/>
<name>A0A0N4X6B0_HAEPC</name>
<evidence type="ECO:0000256" key="2">
    <source>
        <dbReference type="SAM" id="SignalP"/>
    </source>
</evidence>
<reference evidence="3 4" key="2">
    <citation type="submission" date="2018-11" db="EMBL/GenBank/DDBJ databases">
        <authorList>
            <consortium name="Pathogen Informatics"/>
        </authorList>
    </citation>
    <scope>NUCLEOTIDE SEQUENCE [LARGE SCALE GENOMIC DNA]</scope>
    <source>
        <strain evidence="3 4">MHpl1</strain>
    </source>
</reference>
<dbReference type="EMBL" id="UZAF01021676">
    <property type="protein sequence ID" value="VDO80033.1"/>
    <property type="molecule type" value="Genomic_DNA"/>
</dbReference>
<gene>
    <name evidence="3" type="ORF">HPLM_LOCUS19894</name>
</gene>
<feature type="signal peptide" evidence="2">
    <location>
        <begin position="1"/>
        <end position="15"/>
    </location>
</feature>
<keyword evidence="2" id="KW-0732">Signal</keyword>